<evidence type="ECO:0000313" key="3">
    <source>
        <dbReference type="Proteomes" id="UP001597533"/>
    </source>
</evidence>
<dbReference type="RefSeq" id="WP_183487587.1">
    <property type="nucleotide sequence ID" value="NZ_JBHUOV010000002.1"/>
</dbReference>
<feature type="transmembrane region" description="Helical" evidence="1">
    <location>
        <begin position="57"/>
        <end position="79"/>
    </location>
</feature>
<dbReference type="Proteomes" id="UP001597533">
    <property type="component" value="Unassembled WGS sequence"/>
</dbReference>
<name>A0ABW5WLJ4_9FLAO</name>
<keyword evidence="1" id="KW-0472">Membrane</keyword>
<gene>
    <name evidence="2" type="ORF">ACFS5M_07770</name>
</gene>
<accession>A0ABW5WLJ4</accession>
<feature type="transmembrane region" description="Helical" evidence="1">
    <location>
        <begin position="86"/>
        <end position="103"/>
    </location>
</feature>
<evidence type="ECO:0000313" key="2">
    <source>
        <dbReference type="EMBL" id="MFD2823562.1"/>
    </source>
</evidence>
<dbReference type="EMBL" id="JBHUOV010000002">
    <property type="protein sequence ID" value="MFD2823562.1"/>
    <property type="molecule type" value="Genomic_DNA"/>
</dbReference>
<protein>
    <recommendedName>
        <fullName evidence="4">Sugar transporter</fullName>
    </recommendedName>
</protein>
<evidence type="ECO:0008006" key="4">
    <source>
        <dbReference type="Google" id="ProtNLM"/>
    </source>
</evidence>
<feature type="transmembrane region" description="Helical" evidence="1">
    <location>
        <begin position="109"/>
        <end position="127"/>
    </location>
</feature>
<keyword evidence="3" id="KW-1185">Reference proteome</keyword>
<keyword evidence="1" id="KW-1133">Transmembrane helix</keyword>
<evidence type="ECO:0000256" key="1">
    <source>
        <dbReference type="SAM" id="Phobius"/>
    </source>
</evidence>
<comment type="caution">
    <text evidence="2">The sequence shown here is derived from an EMBL/GenBank/DDBJ whole genome shotgun (WGS) entry which is preliminary data.</text>
</comment>
<reference evidence="3" key="1">
    <citation type="journal article" date="2019" name="Int. J. Syst. Evol. Microbiol.">
        <title>The Global Catalogue of Microorganisms (GCM) 10K type strain sequencing project: providing services to taxonomists for standard genome sequencing and annotation.</title>
        <authorList>
            <consortium name="The Broad Institute Genomics Platform"/>
            <consortium name="The Broad Institute Genome Sequencing Center for Infectious Disease"/>
            <person name="Wu L."/>
            <person name="Ma J."/>
        </authorList>
    </citation>
    <scope>NUCLEOTIDE SEQUENCE [LARGE SCALE GENOMIC DNA]</scope>
    <source>
        <strain evidence="3">KCTC 32141</strain>
    </source>
</reference>
<feature type="transmembrane region" description="Helical" evidence="1">
    <location>
        <begin position="12"/>
        <end position="37"/>
    </location>
</feature>
<sequence>MEENSMNKPPIWFWIVSIVALIWNLMGVGAYIAQAYITDDALAALPESDRVMYENLPAWYTAAFALAVFGGALGCIGLIIRKKWAYYLFLIGAIAALVQMSYITFSLNMANAMTPMIIVVAIALLWLSKHATKKGWIS</sequence>
<proteinExistence type="predicted"/>
<organism evidence="2 3">
    <name type="scientific">Lacinutrix iliipiscaria</name>
    <dbReference type="NCBI Taxonomy" id="1230532"/>
    <lineage>
        <taxon>Bacteria</taxon>
        <taxon>Pseudomonadati</taxon>
        <taxon>Bacteroidota</taxon>
        <taxon>Flavobacteriia</taxon>
        <taxon>Flavobacteriales</taxon>
        <taxon>Flavobacteriaceae</taxon>
        <taxon>Lacinutrix</taxon>
    </lineage>
</organism>
<keyword evidence="1" id="KW-0812">Transmembrane</keyword>